<dbReference type="HOGENOM" id="CLU_1361365_0_0_1"/>
<comment type="similarity">
    <text evidence="1">Belongs to the eukaryotic ribosomal protein eL37 family.</text>
</comment>
<dbReference type="GeneID" id="20373034"/>
<keyword evidence="3" id="KW-0699">rRNA-binding</keyword>
<dbReference type="InterPro" id="IPR011332">
    <property type="entry name" value="Ribosomal_zn-bd"/>
</dbReference>
<dbReference type="OrthoDB" id="10259236at2759"/>
<feature type="region of interest" description="Disordered" evidence="9">
    <location>
        <begin position="30"/>
        <end position="56"/>
    </location>
</feature>
<dbReference type="AlphaFoldDB" id="R9AR92"/>
<keyword evidence="8" id="KW-0687">Ribonucleoprotein</keyword>
<dbReference type="Gene3D" id="2.20.25.30">
    <property type="match status" value="1"/>
</dbReference>
<keyword evidence="2" id="KW-0479">Metal-binding</keyword>
<evidence type="ECO:0000313" key="11">
    <source>
        <dbReference type="Proteomes" id="UP000014064"/>
    </source>
</evidence>
<evidence type="ECO:0000256" key="5">
    <source>
        <dbReference type="ARBA" id="ARBA00022833"/>
    </source>
</evidence>
<dbReference type="Proteomes" id="UP000014064">
    <property type="component" value="Unassembled WGS sequence"/>
</dbReference>
<evidence type="ECO:0000256" key="1">
    <source>
        <dbReference type="ARBA" id="ARBA00009805"/>
    </source>
</evidence>
<evidence type="ECO:0000256" key="2">
    <source>
        <dbReference type="ARBA" id="ARBA00022723"/>
    </source>
</evidence>
<dbReference type="GO" id="GO:0022625">
    <property type="term" value="C:cytosolic large ribosomal subunit"/>
    <property type="evidence" value="ECO:0007669"/>
    <property type="project" value="TreeGrafter"/>
</dbReference>
<feature type="compositionally biased region" description="Polar residues" evidence="9">
    <location>
        <begin position="39"/>
        <end position="56"/>
    </location>
</feature>
<reference evidence="11" key="1">
    <citation type="journal article" date="2013" name="BMC Genomics">
        <title>Genome and transcriptome sequencing of the halophilic fungus Wallemia ichthyophaga: haloadaptations present and absent.</title>
        <authorList>
            <person name="Zajc J."/>
            <person name="Liu Y."/>
            <person name="Dai W."/>
            <person name="Yang Z."/>
            <person name="Hu J."/>
            <person name="Gostincar C."/>
            <person name="Gunde-Cimerman N."/>
        </authorList>
    </citation>
    <scope>NUCLEOTIDE SEQUENCE [LARGE SCALE GENOMIC DNA]</scope>
    <source>
        <strain evidence="11">EXF-994 / CBS 113033</strain>
    </source>
</reference>
<evidence type="ECO:0000256" key="3">
    <source>
        <dbReference type="ARBA" id="ARBA00022730"/>
    </source>
</evidence>
<dbReference type="InterPro" id="IPR001569">
    <property type="entry name" value="Ribosomal_eL37"/>
</dbReference>
<dbReference type="eggNOG" id="KOG3475">
    <property type="taxonomic scope" value="Eukaryota"/>
</dbReference>
<dbReference type="STRING" id="1299270.R9AR92"/>
<gene>
    <name evidence="10" type="ORF">J056_000082</name>
</gene>
<dbReference type="InterPro" id="IPR011331">
    <property type="entry name" value="Ribosomal_eL37/eL43"/>
</dbReference>
<keyword evidence="7 10" id="KW-0689">Ribosomal protein</keyword>
<proteinExistence type="inferred from homology"/>
<dbReference type="GO" id="GO:0006412">
    <property type="term" value="P:translation"/>
    <property type="evidence" value="ECO:0007669"/>
    <property type="project" value="InterPro"/>
</dbReference>
<keyword evidence="4" id="KW-0863">Zinc-finger</keyword>
<dbReference type="GO" id="GO:0003735">
    <property type="term" value="F:structural constituent of ribosome"/>
    <property type="evidence" value="ECO:0007669"/>
    <property type="project" value="InterPro"/>
</dbReference>
<name>R9AR92_WALI9</name>
<keyword evidence="6" id="KW-0694">RNA-binding</keyword>
<evidence type="ECO:0000256" key="6">
    <source>
        <dbReference type="ARBA" id="ARBA00022884"/>
    </source>
</evidence>
<feature type="compositionally biased region" description="Polar residues" evidence="9">
    <location>
        <begin position="118"/>
        <end position="131"/>
    </location>
</feature>
<feature type="region of interest" description="Disordered" evidence="9">
    <location>
        <begin position="118"/>
        <end position="137"/>
    </location>
</feature>
<dbReference type="Pfam" id="PF01907">
    <property type="entry name" value="Ribosomal_L37e"/>
    <property type="match status" value="1"/>
</dbReference>
<dbReference type="SUPFAM" id="SSF57829">
    <property type="entry name" value="Zn-binding ribosomal proteins"/>
    <property type="match status" value="1"/>
</dbReference>
<dbReference type="GO" id="GO:0019843">
    <property type="term" value="F:rRNA binding"/>
    <property type="evidence" value="ECO:0007669"/>
    <property type="project" value="UniProtKB-KW"/>
</dbReference>
<organism evidence="10 11">
    <name type="scientific">Wallemia ichthyophaga (strain EXF-994 / CBS 113033)</name>
    <dbReference type="NCBI Taxonomy" id="1299270"/>
    <lineage>
        <taxon>Eukaryota</taxon>
        <taxon>Fungi</taxon>
        <taxon>Dikarya</taxon>
        <taxon>Basidiomycota</taxon>
        <taxon>Wallemiomycotina</taxon>
        <taxon>Wallemiomycetes</taxon>
        <taxon>Wallemiales</taxon>
        <taxon>Wallemiaceae</taxon>
        <taxon>Wallemia</taxon>
    </lineage>
</organism>
<dbReference type="PANTHER" id="PTHR10768">
    <property type="entry name" value="60S RIBOSOMAL PROTEIN L37"/>
    <property type="match status" value="1"/>
</dbReference>
<evidence type="ECO:0000256" key="8">
    <source>
        <dbReference type="ARBA" id="ARBA00023274"/>
    </source>
</evidence>
<evidence type="ECO:0000256" key="7">
    <source>
        <dbReference type="ARBA" id="ARBA00022980"/>
    </source>
</evidence>
<accession>R9AR92</accession>
<dbReference type="RefSeq" id="XP_009265755.1">
    <property type="nucleotide sequence ID" value="XM_009267480.1"/>
</dbReference>
<evidence type="ECO:0000313" key="10">
    <source>
        <dbReference type="EMBL" id="EOR04744.1"/>
    </source>
</evidence>
<protein>
    <submittedName>
        <fullName evidence="10">60S ribosomal protein L37-A</fullName>
    </submittedName>
</protein>
<evidence type="ECO:0000256" key="9">
    <source>
        <dbReference type="SAM" id="MobiDB-lite"/>
    </source>
</evidence>
<dbReference type="GO" id="GO:0008270">
    <property type="term" value="F:zinc ion binding"/>
    <property type="evidence" value="ECO:0007669"/>
    <property type="project" value="UniProtKB-KW"/>
</dbReference>
<keyword evidence="11" id="KW-1185">Reference proteome</keyword>
<sequence>MTRRMRARLHLSRIPVSRSRFSLQSHIFHRAHSSRRKQNSAVNAHSSHAITPSPASRTPAKIKFSICARQILLRSAFAFSRTVRKGKLASLLLLRLITAHRSPGEESIFEHSVANHAQTSKMTKGTTSMGKRQSVKSHGICRRCNGRSWHYQTRSFNWGAKAKRRSTTGTGRMRSLKYVPRRFKNGFREGTTATKKVSASA</sequence>
<dbReference type="EMBL" id="KE007224">
    <property type="protein sequence ID" value="EOR04744.1"/>
    <property type="molecule type" value="Genomic_DNA"/>
</dbReference>
<evidence type="ECO:0000256" key="4">
    <source>
        <dbReference type="ARBA" id="ARBA00022771"/>
    </source>
</evidence>
<dbReference type="PANTHER" id="PTHR10768:SF0">
    <property type="entry name" value="RIBOSOMAL PROTEIN L37"/>
    <property type="match status" value="1"/>
</dbReference>
<keyword evidence="5" id="KW-0862">Zinc</keyword>
<dbReference type="KEGG" id="wic:J056_000082"/>